<dbReference type="RefSeq" id="WP_194562540.1">
    <property type="nucleotide sequence ID" value="NZ_JADKPV010000002.1"/>
</dbReference>
<reference evidence="4" key="1">
    <citation type="submission" date="2020-11" db="EMBL/GenBank/DDBJ databases">
        <title>Multidrug resistant novel bacterium Savagea serpentis sp. nov., isolated from the scats of a vine snake (Ahaetulla nasuta).</title>
        <authorList>
            <person name="Venkata Ramana V."/>
            <person name="Vikas Patil S."/>
            <person name="Yogita Lugani V."/>
        </authorList>
    </citation>
    <scope>NUCLEOTIDE SEQUENCE</scope>
    <source>
        <strain evidence="4">SN6</strain>
    </source>
</reference>
<dbReference type="PANTHER" id="PTHR20857">
    <property type="entry name" value="THIAMINE-PHOSPHATE PYROPHOSPHORYLASE"/>
    <property type="match status" value="1"/>
</dbReference>
<dbReference type="InterPro" id="IPR010035">
    <property type="entry name" value="Thi_S"/>
</dbReference>
<dbReference type="Proteomes" id="UP000622653">
    <property type="component" value="Unassembled WGS sequence"/>
</dbReference>
<dbReference type="InterPro" id="IPR022998">
    <property type="entry name" value="ThiamineP_synth_TenI"/>
</dbReference>
<protein>
    <submittedName>
        <fullName evidence="4">Sulfur carrier protein ThiS</fullName>
    </submittedName>
</protein>
<gene>
    <name evidence="4" type="primary">thiS</name>
    <name evidence="4" type="ORF">IRY55_06745</name>
</gene>
<evidence type="ECO:0000313" key="4">
    <source>
        <dbReference type="EMBL" id="MBF4501059.1"/>
    </source>
</evidence>
<comment type="caution">
    <text evidence="4">The sequence shown here is derived from an EMBL/GenBank/DDBJ whole genome shotgun (WGS) entry which is preliminary data.</text>
</comment>
<evidence type="ECO:0000256" key="1">
    <source>
        <dbReference type="ARBA" id="ARBA00004948"/>
    </source>
</evidence>
<dbReference type="Pfam" id="PF02581">
    <property type="entry name" value="TMP-TENI"/>
    <property type="match status" value="1"/>
</dbReference>
<sequence length="268" mass="29944">MMKLIAVTTDTYNISQLGETIVALAPFVDEFVIREKSKTAAELCELFDFILENGVTSEQLVVHERVDLAHAYHIPTVQLPYYSMPLHYATTAFPNIHFRKSVHSLEEALEAERAGAHSVTFGHLFATQSKHTPPRGLEAVKKIKKQLTIPLYVIGGIQIQHIDTLRDIQVDGIAVMSSIFHAPSPVDCAIQFATTIKGETNMKSIQLNGQLYELPKAVTTIEQLIQHLQLEERIFVVEHNEGIVDPEAFNTPILDRDKIEIIHFVGGG</sequence>
<proteinExistence type="predicted"/>
<organism evidence="4 5">
    <name type="scientific">Savagea serpentis</name>
    <dbReference type="NCBI Taxonomy" id="2785297"/>
    <lineage>
        <taxon>Bacteria</taxon>
        <taxon>Bacillati</taxon>
        <taxon>Bacillota</taxon>
        <taxon>Bacilli</taxon>
        <taxon>Bacillales</taxon>
        <taxon>Caryophanaceae</taxon>
        <taxon>Savagea</taxon>
    </lineage>
</organism>
<dbReference type="CDD" id="cd00565">
    <property type="entry name" value="Ubl_ThiS"/>
    <property type="match status" value="1"/>
</dbReference>
<dbReference type="NCBIfam" id="TIGR01683">
    <property type="entry name" value="thiS"/>
    <property type="match status" value="1"/>
</dbReference>
<comment type="pathway">
    <text evidence="1">Cofactor biosynthesis; thiamine diphosphate biosynthesis.</text>
</comment>
<dbReference type="GO" id="GO:0005737">
    <property type="term" value="C:cytoplasm"/>
    <property type="evidence" value="ECO:0007669"/>
    <property type="project" value="TreeGrafter"/>
</dbReference>
<keyword evidence="2" id="KW-0784">Thiamine biosynthesis</keyword>
<dbReference type="EMBL" id="JADKPV010000002">
    <property type="protein sequence ID" value="MBF4501059.1"/>
    <property type="molecule type" value="Genomic_DNA"/>
</dbReference>
<name>A0A8J7GA86_9BACL</name>
<dbReference type="Gene3D" id="3.20.20.70">
    <property type="entry name" value="Aldolase class I"/>
    <property type="match status" value="1"/>
</dbReference>
<dbReference type="InterPro" id="IPR013785">
    <property type="entry name" value="Aldolase_TIM"/>
</dbReference>
<evidence type="ECO:0000256" key="2">
    <source>
        <dbReference type="ARBA" id="ARBA00022977"/>
    </source>
</evidence>
<dbReference type="PANTHER" id="PTHR20857:SF22">
    <property type="entry name" value="THIAZOLE TAUTOMERASE"/>
    <property type="match status" value="1"/>
</dbReference>
<dbReference type="Pfam" id="PF02597">
    <property type="entry name" value="ThiS"/>
    <property type="match status" value="1"/>
</dbReference>
<dbReference type="AlphaFoldDB" id="A0A8J7GA86"/>
<accession>A0A8J7GA86</accession>
<dbReference type="SUPFAM" id="SSF51391">
    <property type="entry name" value="Thiamin phosphate synthase"/>
    <property type="match status" value="1"/>
</dbReference>
<dbReference type="GO" id="GO:0009228">
    <property type="term" value="P:thiamine biosynthetic process"/>
    <property type="evidence" value="ECO:0007669"/>
    <property type="project" value="UniProtKB-KW"/>
</dbReference>
<dbReference type="InterPro" id="IPR036206">
    <property type="entry name" value="ThiamineP_synth_sf"/>
</dbReference>
<dbReference type="CDD" id="cd00564">
    <property type="entry name" value="TMP_TenI"/>
    <property type="match status" value="1"/>
</dbReference>
<evidence type="ECO:0000259" key="3">
    <source>
        <dbReference type="Pfam" id="PF02581"/>
    </source>
</evidence>
<keyword evidence="5" id="KW-1185">Reference proteome</keyword>
<dbReference type="InterPro" id="IPR012675">
    <property type="entry name" value="Beta-grasp_dom_sf"/>
</dbReference>
<dbReference type="Gene3D" id="3.10.20.30">
    <property type="match status" value="1"/>
</dbReference>
<dbReference type="InterPro" id="IPR003749">
    <property type="entry name" value="ThiS/MoaD-like"/>
</dbReference>
<dbReference type="GO" id="GO:0004789">
    <property type="term" value="F:thiamine-phosphate diphosphorylase activity"/>
    <property type="evidence" value="ECO:0007669"/>
    <property type="project" value="TreeGrafter"/>
</dbReference>
<dbReference type="InterPro" id="IPR016155">
    <property type="entry name" value="Mopterin_synth/thiamin_S_b"/>
</dbReference>
<dbReference type="SUPFAM" id="SSF54285">
    <property type="entry name" value="MoaD/ThiS"/>
    <property type="match status" value="1"/>
</dbReference>
<feature type="domain" description="Thiamine phosphate synthase/TenI" evidence="3">
    <location>
        <begin position="20"/>
        <end position="179"/>
    </location>
</feature>
<evidence type="ECO:0000313" key="5">
    <source>
        <dbReference type="Proteomes" id="UP000622653"/>
    </source>
</evidence>